<feature type="domain" description="Tyrosine-protein phosphatase" evidence="15">
    <location>
        <begin position="8"/>
        <end position="152"/>
    </location>
</feature>
<evidence type="ECO:0000259" key="15">
    <source>
        <dbReference type="PROSITE" id="PS50054"/>
    </source>
</evidence>
<keyword evidence="8" id="KW-0904">Protein phosphatase</keyword>
<dbReference type="InterPro" id="IPR000387">
    <property type="entry name" value="Tyr_Pase_dom"/>
</dbReference>
<dbReference type="InterPro" id="IPR003595">
    <property type="entry name" value="Tyr_Pase_cat"/>
</dbReference>
<dbReference type="Pfam" id="PF22784">
    <property type="entry name" value="PTP-SAK"/>
    <property type="match status" value="1"/>
</dbReference>
<dbReference type="EC" id="3.1.3.16" evidence="5"/>
<dbReference type="PROSITE" id="PS00383">
    <property type="entry name" value="TYR_PHOSPHATASE_1"/>
    <property type="match status" value="1"/>
</dbReference>
<reference evidence="17" key="1">
    <citation type="submission" date="2020-07" db="EMBL/GenBank/DDBJ databases">
        <title>Multicomponent nature underlies the extraordinary mechanical properties of spider dragline silk.</title>
        <authorList>
            <person name="Kono N."/>
            <person name="Nakamura H."/>
            <person name="Mori M."/>
            <person name="Yoshida Y."/>
            <person name="Ohtoshi R."/>
            <person name="Malay A.D."/>
            <person name="Moran D.A.P."/>
            <person name="Tomita M."/>
            <person name="Numata K."/>
            <person name="Arakawa K."/>
        </authorList>
    </citation>
    <scope>NUCLEOTIDE SEQUENCE</scope>
</reference>
<proteinExistence type="inferred from homology"/>
<evidence type="ECO:0000256" key="6">
    <source>
        <dbReference type="ARBA" id="ARBA00022490"/>
    </source>
</evidence>
<dbReference type="SMART" id="SM00195">
    <property type="entry name" value="DSPc"/>
    <property type="match status" value="1"/>
</dbReference>
<dbReference type="FunFam" id="3.90.190.10:FF:000063">
    <property type="entry name" value="Dual specificity phosphatase 23"/>
    <property type="match status" value="1"/>
</dbReference>
<keyword evidence="7" id="KW-0378">Hydrolase</keyword>
<evidence type="ECO:0000256" key="13">
    <source>
        <dbReference type="ARBA" id="ARBA00068789"/>
    </source>
</evidence>
<dbReference type="PROSITE" id="PS50054">
    <property type="entry name" value="TYR_PHOSPHATASE_DUAL"/>
    <property type="match status" value="1"/>
</dbReference>
<comment type="catalytic activity">
    <reaction evidence="10">
        <text>O-phospho-L-seryl-[protein] + H2O = L-seryl-[protein] + phosphate</text>
        <dbReference type="Rhea" id="RHEA:20629"/>
        <dbReference type="Rhea" id="RHEA-COMP:9863"/>
        <dbReference type="Rhea" id="RHEA-COMP:11604"/>
        <dbReference type="ChEBI" id="CHEBI:15377"/>
        <dbReference type="ChEBI" id="CHEBI:29999"/>
        <dbReference type="ChEBI" id="CHEBI:43474"/>
        <dbReference type="ChEBI" id="CHEBI:83421"/>
        <dbReference type="EC" id="3.1.3.16"/>
    </reaction>
</comment>
<evidence type="ECO:0000256" key="3">
    <source>
        <dbReference type="ARBA" id="ARBA00008601"/>
    </source>
</evidence>
<evidence type="ECO:0000256" key="12">
    <source>
        <dbReference type="ARBA" id="ARBA00053915"/>
    </source>
</evidence>
<dbReference type="CDD" id="cd14504">
    <property type="entry name" value="DUSP23"/>
    <property type="match status" value="1"/>
</dbReference>
<gene>
    <name evidence="17" type="primary">DUSP23</name>
    <name evidence="17" type="ORF">TNCT_691551</name>
</gene>
<dbReference type="AlphaFoldDB" id="A0A8X6KSR0"/>
<comment type="function">
    <text evidence="12">Protein phosphatase that mediates dephosphorylation of proteins phosphorylated on Tyr and Ser/Thr residues. In vitro, it can dephosphorylate p44-ERK1 (MAPK3) but not p54 SAPK-beta (MAPK10) in vitro. Able to enhance activation of JNK and p38 (MAPK14).</text>
</comment>
<dbReference type="InterPro" id="IPR050561">
    <property type="entry name" value="PTP"/>
</dbReference>
<evidence type="ECO:0000256" key="9">
    <source>
        <dbReference type="ARBA" id="ARBA00023242"/>
    </source>
</evidence>
<sequence length="182" mass="20667">MGSKRPMNFSWVVEGKLAAFGHPSTPANLRFLLENNISYLITLSPECTPPVFTFPDIHWHEIKVREFHPPRNDQIQKFISICEKALNEEKAVGVHCRMGRGRTGVMAACYLVKFKDMTPQSAMGEVRKMRPGSVETYSQEEAVMDYYWSICKKLPRGEAGKIRVPQGPFPTHRTSAATLLRI</sequence>
<dbReference type="PANTHER" id="PTHR23339">
    <property type="entry name" value="TYROSINE SPECIFIC PROTEIN PHOSPHATASE AND DUAL SPECIFICITY PROTEIN PHOSPHATASE"/>
    <property type="match status" value="1"/>
</dbReference>
<protein>
    <recommendedName>
        <fullName evidence="13">Dual specificity protein phosphatase 23</fullName>
        <ecNumber evidence="5">3.1.3.16</ecNumber>
        <ecNumber evidence="4">3.1.3.48</ecNumber>
    </recommendedName>
    <alternativeName>
        <fullName evidence="14">Low molecular mass dual specificity phosphatase 3</fullName>
    </alternativeName>
</protein>
<evidence type="ECO:0000256" key="11">
    <source>
        <dbReference type="ARBA" id="ARBA00048336"/>
    </source>
</evidence>
<dbReference type="Proteomes" id="UP000887116">
    <property type="component" value="Unassembled WGS sequence"/>
</dbReference>
<dbReference type="SUPFAM" id="SSF52799">
    <property type="entry name" value="(Phosphotyrosine protein) phosphatases II"/>
    <property type="match status" value="1"/>
</dbReference>
<dbReference type="GO" id="GO:0005634">
    <property type="term" value="C:nucleus"/>
    <property type="evidence" value="ECO:0007669"/>
    <property type="project" value="UniProtKB-SubCell"/>
</dbReference>
<evidence type="ECO:0000256" key="1">
    <source>
        <dbReference type="ARBA" id="ARBA00004123"/>
    </source>
</evidence>
<evidence type="ECO:0000256" key="10">
    <source>
        <dbReference type="ARBA" id="ARBA00047761"/>
    </source>
</evidence>
<dbReference type="GO" id="GO:0004725">
    <property type="term" value="F:protein tyrosine phosphatase activity"/>
    <property type="evidence" value="ECO:0007669"/>
    <property type="project" value="UniProtKB-EC"/>
</dbReference>
<evidence type="ECO:0000259" key="16">
    <source>
        <dbReference type="PROSITE" id="PS50056"/>
    </source>
</evidence>
<dbReference type="Gene3D" id="3.90.190.10">
    <property type="entry name" value="Protein tyrosine phosphatase superfamily"/>
    <property type="match status" value="1"/>
</dbReference>
<evidence type="ECO:0000256" key="5">
    <source>
        <dbReference type="ARBA" id="ARBA00013081"/>
    </source>
</evidence>
<comment type="similarity">
    <text evidence="3">Belongs to the protein-tyrosine phosphatase family. Non-receptor class dual specificity subfamily.</text>
</comment>
<dbReference type="InterPro" id="IPR016130">
    <property type="entry name" value="Tyr_Pase_AS"/>
</dbReference>
<evidence type="ECO:0000256" key="14">
    <source>
        <dbReference type="ARBA" id="ARBA00081937"/>
    </source>
</evidence>
<feature type="domain" description="Tyrosine specific protein phosphatases" evidence="16">
    <location>
        <begin position="76"/>
        <end position="141"/>
    </location>
</feature>
<name>A0A8X6KSR0_TRICU</name>
<dbReference type="InterPro" id="IPR029021">
    <property type="entry name" value="Prot-tyrosine_phosphatase-like"/>
</dbReference>
<keyword evidence="9" id="KW-0539">Nucleus</keyword>
<evidence type="ECO:0000256" key="8">
    <source>
        <dbReference type="ARBA" id="ARBA00022912"/>
    </source>
</evidence>
<comment type="catalytic activity">
    <reaction evidence="11">
        <text>O-phospho-L-threonyl-[protein] + H2O = L-threonyl-[protein] + phosphate</text>
        <dbReference type="Rhea" id="RHEA:47004"/>
        <dbReference type="Rhea" id="RHEA-COMP:11060"/>
        <dbReference type="Rhea" id="RHEA-COMP:11605"/>
        <dbReference type="ChEBI" id="CHEBI:15377"/>
        <dbReference type="ChEBI" id="CHEBI:30013"/>
        <dbReference type="ChEBI" id="CHEBI:43474"/>
        <dbReference type="ChEBI" id="CHEBI:61977"/>
        <dbReference type="EC" id="3.1.3.16"/>
    </reaction>
</comment>
<keyword evidence="18" id="KW-1185">Reference proteome</keyword>
<comment type="caution">
    <text evidence="17">The sequence shown here is derived from an EMBL/GenBank/DDBJ whole genome shotgun (WGS) entry which is preliminary data.</text>
</comment>
<evidence type="ECO:0000256" key="4">
    <source>
        <dbReference type="ARBA" id="ARBA00013064"/>
    </source>
</evidence>
<evidence type="ECO:0000313" key="18">
    <source>
        <dbReference type="Proteomes" id="UP000887116"/>
    </source>
</evidence>
<dbReference type="OrthoDB" id="19045at2759"/>
<dbReference type="PROSITE" id="PS50056">
    <property type="entry name" value="TYR_PHOSPHATASE_2"/>
    <property type="match status" value="1"/>
</dbReference>
<dbReference type="InterPro" id="IPR020422">
    <property type="entry name" value="TYR_PHOSPHATASE_DUAL_dom"/>
</dbReference>
<dbReference type="InterPro" id="IPR057023">
    <property type="entry name" value="PTP-SAK"/>
</dbReference>
<organism evidence="17 18">
    <name type="scientific">Trichonephila clavata</name>
    <name type="common">Joro spider</name>
    <name type="synonym">Nephila clavata</name>
    <dbReference type="NCBI Taxonomy" id="2740835"/>
    <lineage>
        <taxon>Eukaryota</taxon>
        <taxon>Metazoa</taxon>
        <taxon>Ecdysozoa</taxon>
        <taxon>Arthropoda</taxon>
        <taxon>Chelicerata</taxon>
        <taxon>Arachnida</taxon>
        <taxon>Araneae</taxon>
        <taxon>Araneomorphae</taxon>
        <taxon>Entelegynae</taxon>
        <taxon>Araneoidea</taxon>
        <taxon>Nephilidae</taxon>
        <taxon>Trichonephila</taxon>
    </lineage>
</organism>
<evidence type="ECO:0000313" key="17">
    <source>
        <dbReference type="EMBL" id="GFQ85265.1"/>
    </source>
</evidence>
<comment type="subcellular location">
    <subcellularLocation>
        <location evidence="2">Cytoplasm</location>
        <location evidence="2">Cytosol</location>
    </subcellularLocation>
    <subcellularLocation>
        <location evidence="1">Nucleus</location>
    </subcellularLocation>
</comment>
<dbReference type="EC" id="3.1.3.48" evidence="4"/>
<accession>A0A8X6KSR0</accession>
<dbReference type="GO" id="GO:0004722">
    <property type="term" value="F:protein serine/threonine phosphatase activity"/>
    <property type="evidence" value="ECO:0007669"/>
    <property type="project" value="UniProtKB-EC"/>
</dbReference>
<evidence type="ECO:0000256" key="7">
    <source>
        <dbReference type="ARBA" id="ARBA00022801"/>
    </source>
</evidence>
<dbReference type="GO" id="GO:0005829">
    <property type="term" value="C:cytosol"/>
    <property type="evidence" value="ECO:0007669"/>
    <property type="project" value="UniProtKB-SubCell"/>
</dbReference>
<evidence type="ECO:0000256" key="2">
    <source>
        <dbReference type="ARBA" id="ARBA00004514"/>
    </source>
</evidence>
<keyword evidence="6" id="KW-0963">Cytoplasm</keyword>
<dbReference type="SMART" id="SM00404">
    <property type="entry name" value="PTPc_motif"/>
    <property type="match status" value="1"/>
</dbReference>
<dbReference type="EMBL" id="BMAO01012977">
    <property type="protein sequence ID" value="GFQ85265.1"/>
    <property type="molecule type" value="Genomic_DNA"/>
</dbReference>